<keyword evidence="1" id="KW-0479">Metal-binding</keyword>
<evidence type="ECO:0000256" key="1">
    <source>
        <dbReference type="PIRSR" id="PIRSR005962-1"/>
    </source>
</evidence>
<dbReference type="AlphaFoldDB" id="A0A0C2E6N3"/>
<evidence type="ECO:0000313" key="4">
    <source>
        <dbReference type="EMBL" id="MDB0580214.1"/>
    </source>
</evidence>
<keyword evidence="1" id="KW-0464">Manganese</keyword>
<dbReference type="SUPFAM" id="SSF55031">
    <property type="entry name" value="Bacterial exopeptidase dimerisation domain"/>
    <property type="match status" value="1"/>
</dbReference>
<dbReference type="Pfam" id="PF07687">
    <property type="entry name" value="M20_dimer"/>
    <property type="match status" value="1"/>
</dbReference>
<dbReference type="NCBIfam" id="TIGR01891">
    <property type="entry name" value="amidohydrolases"/>
    <property type="match status" value="1"/>
</dbReference>
<dbReference type="InterPro" id="IPR052030">
    <property type="entry name" value="Peptidase_M20/M20A_hydrolases"/>
</dbReference>
<dbReference type="SUPFAM" id="SSF53187">
    <property type="entry name" value="Zn-dependent exopeptidases"/>
    <property type="match status" value="1"/>
</dbReference>
<proteinExistence type="predicted"/>
<dbReference type="InterPro" id="IPR002933">
    <property type="entry name" value="Peptidase_M20"/>
</dbReference>
<dbReference type="GO" id="GO:0016805">
    <property type="term" value="F:dipeptidase activity"/>
    <property type="evidence" value="ECO:0007669"/>
    <property type="project" value="TreeGrafter"/>
</dbReference>
<dbReference type="EMBL" id="JABEVU030000001">
    <property type="protein sequence ID" value="MDB0580214.1"/>
    <property type="molecule type" value="Genomic_DNA"/>
</dbReference>
<dbReference type="InterPro" id="IPR011650">
    <property type="entry name" value="Peptidase_M20_dimer"/>
</dbReference>
<feature type="binding site" evidence="1">
    <location>
        <position position="203"/>
    </location>
    <ligand>
        <name>Mn(2+)</name>
        <dbReference type="ChEBI" id="CHEBI:29035"/>
        <label>2</label>
    </ligand>
</feature>
<evidence type="ECO:0000259" key="2">
    <source>
        <dbReference type="Pfam" id="PF07687"/>
    </source>
</evidence>
<dbReference type="GO" id="GO:0005737">
    <property type="term" value="C:cytoplasm"/>
    <property type="evidence" value="ECO:0007669"/>
    <property type="project" value="TreeGrafter"/>
</dbReference>
<evidence type="ECO:0000313" key="5">
    <source>
        <dbReference type="Proteomes" id="UP000031546"/>
    </source>
</evidence>
<reference evidence="3 5" key="1">
    <citation type="submission" date="2015-01" db="EMBL/GenBank/DDBJ databases">
        <title>Genome sequences of high lactate-tolerant strain Salinicoccus roseus W12 with industrial interest.</title>
        <authorList>
            <person name="Wang H."/>
            <person name="Yu B."/>
        </authorList>
    </citation>
    <scope>NUCLEOTIDE SEQUENCE [LARGE SCALE GENOMIC DNA]</scope>
    <source>
        <strain evidence="3 5">W12</strain>
    </source>
</reference>
<dbReference type="Proteomes" id="UP000527860">
    <property type="component" value="Unassembled WGS sequence"/>
</dbReference>
<dbReference type="STRING" id="45670.SN16_05360"/>
<comment type="cofactor">
    <cofactor evidence="1">
        <name>Mn(2+)</name>
        <dbReference type="ChEBI" id="CHEBI:29035"/>
    </cofactor>
    <text evidence="1">The Mn(2+) ion enhances activity.</text>
</comment>
<keyword evidence="6" id="KW-1185">Reference proteome</keyword>
<evidence type="ECO:0000313" key="3">
    <source>
        <dbReference type="EMBL" id="KIH70987.1"/>
    </source>
</evidence>
<organism evidence="3 5">
    <name type="scientific">Salinicoccus roseus</name>
    <dbReference type="NCBI Taxonomy" id="45670"/>
    <lineage>
        <taxon>Bacteria</taxon>
        <taxon>Bacillati</taxon>
        <taxon>Bacillota</taxon>
        <taxon>Bacilli</taxon>
        <taxon>Bacillales</taxon>
        <taxon>Staphylococcaceae</taxon>
        <taxon>Salinicoccus</taxon>
    </lineage>
</organism>
<accession>A0A0C2E6N3</accession>
<feature type="domain" description="Peptidase M20 dimerisation" evidence="2">
    <location>
        <begin position="227"/>
        <end position="319"/>
    </location>
</feature>
<dbReference type="GO" id="GO:0071713">
    <property type="term" value="F:para-aminobenzoyl-glutamate hydrolase activity"/>
    <property type="evidence" value="ECO:0007669"/>
    <property type="project" value="TreeGrafter"/>
</dbReference>
<dbReference type="Proteomes" id="UP000031546">
    <property type="component" value="Unassembled WGS sequence"/>
</dbReference>
<dbReference type="PANTHER" id="PTHR30575:SF3">
    <property type="entry name" value="PEPTIDASE M20 DIMERISATION DOMAIN-CONTAINING PROTEIN"/>
    <property type="match status" value="1"/>
</dbReference>
<dbReference type="OrthoDB" id="2985724at2"/>
<dbReference type="InterPro" id="IPR017439">
    <property type="entry name" value="Amidohydrolase"/>
</dbReference>
<comment type="caution">
    <text evidence="3">The sequence shown here is derived from an EMBL/GenBank/DDBJ whole genome shotgun (WGS) entry which is preliminary data.</text>
</comment>
<reference evidence="4 6" key="4">
    <citation type="submission" date="2022-12" db="EMBL/GenBank/DDBJ databases">
        <title>Genome analysis and biological profiling of marine Salinicoccus roseus MOSEL-ME25.</title>
        <authorList>
            <person name="Mirza F.T."/>
            <person name="Xie Y."/>
            <person name="Shinwari Z.K."/>
        </authorList>
    </citation>
    <scope>NUCLEOTIDE SEQUENCE [LARGE SCALE GENOMIC DNA]</scope>
    <source>
        <strain evidence="4 6">MOSEL-ME25</strain>
    </source>
</reference>
<dbReference type="PIRSF" id="PIRSF005962">
    <property type="entry name" value="Pept_M20D_amidohydro"/>
    <property type="match status" value="1"/>
</dbReference>
<name>A0A0C2E6N3_9STAP</name>
<reference evidence="6" key="2">
    <citation type="submission" date="2020-04" db="EMBL/GenBank/DDBJ databases">
        <title>Genome analysis and biological profiling of marine Cellulosimicrobium funkei MOSEL-ME6.</title>
        <authorList>
            <person name="Tanveer F."/>
            <person name="Xie Y."/>
            <person name="Shinwari Z.K."/>
        </authorList>
    </citation>
    <scope>NUCLEOTIDE SEQUENCE [LARGE SCALE GENOMIC DNA]</scope>
    <source>
        <strain evidence="6">MOSEL-ME25</strain>
    </source>
</reference>
<feature type="binding site" evidence="1">
    <location>
        <position position="400"/>
    </location>
    <ligand>
        <name>Mn(2+)</name>
        <dbReference type="ChEBI" id="CHEBI:29035"/>
        <label>2</label>
    </ligand>
</feature>
<dbReference type="RefSeq" id="WP_040105588.1">
    <property type="nucleotide sequence ID" value="NZ_JABEVU030000001.1"/>
</dbReference>
<gene>
    <name evidence="4" type="ORF">F7P68_0006705</name>
    <name evidence="3" type="ORF">SN16_05360</name>
</gene>
<dbReference type="GO" id="GO:0046657">
    <property type="term" value="P:folic acid catabolic process"/>
    <property type="evidence" value="ECO:0007669"/>
    <property type="project" value="TreeGrafter"/>
</dbReference>
<feature type="binding site" evidence="1">
    <location>
        <position position="145"/>
    </location>
    <ligand>
        <name>Mn(2+)</name>
        <dbReference type="ChEBI" id="CHEBI:29035"/>
        <label>2</label>
    </ligand>
</feature>
<dbReference type="InterPro" id="IPR036264">
    <property type="entry name" value="Bact_exopeptidase_dim_dom"/>
</dbReference>
<protein>
    <submittedName>
        <fullName evidence="4">Amidohydrolase</fullName>
    </submittedName>
    <submittedName>
        <fullName evidence="3">Peptidase M20</fullName>
    </submittedName>
</protein>
<dbReference type="GeneID" id="77844976"/>
<dbReference type="GO" id="GO:0046872">
    <property type="term" value="F:metal ion binding"/>
    <property type="evidence" value="ECO:0007669"/>
    <property type="project" value="UniProtKB-KW"/>
</dbReference>
<feature type="binding site" evidence="1">
    <location>
        <position position="179"/>
    </location>
    <ligand>
        <name>Mn(2+)</name>
        <dbReference type="ChEBI" id="CHEBI:29035"/>
        <label>2</label>
    </ligand>
</feature>
<dbReference type="PANTHER" id="PTHR30575">
    <property type="entry name" value="PEPTIDASE M20"/>
    <property type="match status" value="1"/>
</dbReference>
<dbReference type="Pfam" id="PF01546">
    <property type="entry name" value="Peptidase_M20"/>
    <property type="match status" value="1"/>
</dbReference>
<evidence type="ECO:0000313" key="6">
    <source>
        <dbReference type="Proteomes" id="UP000527860"/>
    </source>
</evidence>
<feature type="binding site" evidence="1">
    <location>
        <position position="143"/>
    </location>
    <ligand>
        <name>Mn(2+)</name>
        <dbReference type="ChEBI" id="CHEBI:29035"/>
        <label>2</label>
    </ligand>
</feature>
<dbReference type="Gene3D" id="3.40.630.10">
    <property type="entry name" value="Zn peptidases"/>
    <property type="match status" value="1"/>
</dbReference>
<dbReference type="EMBL" id="JXII01000004">
    <property type="protein sequence ID" value="KIH70987.1"/>
    <property type="molecule type" value="Genomic_DNA"/>
</dbReference>
<sequence length="438" mass="48256">MSIGRLQDRAVELRRMFHRIPEVGFTEFITTYEIYKALEKKDFTLFIGEEAISREHRYGVPDQQAIEASRQRASEYGVPEAFLEKMADGATGLVAVFDTGRPGPHVAMRSDIDGLPIMEAEDAPHMPAADGYRSVHEGEMHACGHDGHISIGLAVAAYINENQNQLSGRFTLIFQPAEEGGRGARSVVEKGWLDDVDYFMSGHLGINEYEAGTVSAMTERFLASTKLDVSFKGKSAHSGVEPNEGKNALLAAASASLHLHSISRHRDGATRVNVGTLNAGSGRNVVADHSELKMETRGGTNALNEYMMSEARRILEASALIYDVEYETAFMGNAIVAECDEEWVDIVKTANREEANGFNIMDTMPLKASEDVTYMIDRVQKNGGLATFMIFASPLKAGHHHPSFDFDEQAIRTAVSVYASIILHLANNHTEKEYTSYE</sequence>
<reference evidence="4" key="3">
    <citation type="submission" date="2020-04" db="EMBL/GenBank/DDBJ databases">
        <authorList>
            <person name="Tanveer F."/>
            <person name="Xie Y."/>
            <person name="Shinwari Z.K."/>
        </authorList>
    </citation>
    <scope>NUCLEOTIDE SEQUENCE</scope>
    <source>
        <strain evidence="4">MOSEL-ME25</strain>
    </source>
</reference>